<protein>
    <submittedName>
        <fullName evidence="1">Uncharacterized protein</fullName>
    </submittedName>
</protein>
<evidence type="ECO:0000313" key="1">
    <source>
        <dbReference type="EMBL" id="JAD21704.1"/>
    </source>
</evidence>
<reference evidence="1" key="2">
    <citation type="journal article" date="2015" name="Data Brief">
        <title>Shoot transcriptome of the giant reed, Arundo donax.</title>
        <authorList>
            <person name="Barrero R.A."/>
            <person name="Guerrero F.D."/>
            <person name="Moolhuijzen P."/>
            <person name="Goolsby J.A."/>
            <person name="Tidwell J."/>
            <person name="Bellgard S.E."/>
            <person name="Bellgard M.I."/>
        </authorList>
    </citation>
    <scope>NUCLEOTIDE SEQUENCE</scope>
    <source>
        <tissue evidence="1">Shoot tissue taken approximately 20 cm above the soil surface</tissue>
    </source>
</reference>
<organism evidence="1">
    <name type="scientific">Arundo donax</name>
    <name type="common">Giant reed</name>
    <name type="synonym">Donax arundinaceus</name>
    <dbReference type="NCBI Taxonomy" id="35708"/>
    <lineage>
        <taxon>Eukaryota</taxon>
        <taxon>Viridiplantae</taxon>
        <taxon>Streptophyta</taxon>
        <taxon>Embryophyta</taxon>
        <taxon>Tracheophyta</taxon>
        <taxon>Spermatophyta</taxon>
        <taxon>Magnoliopsida</taxon>
        <taxon>Liliopsida</taxon>
        <taxon>Poales</taxon>
        <taxon>Poaceae</taxon>
        <taxon>PACMAD clade</taxon>
        <taxon>Arundinoideae</taxon>
        <taxon>Arundineae</taxon>
        <taxon>Arundo</taxon>
    </lineage>
</organism>
<accession>A0A0A8Y6L8</accession>
<dbReference type="EMBL" id="GBRH01276191">
    <property type="protein sequence ID" value="JAD21704.1"/>
    <property type="molecule type" value="Transcribed_RNA"/>
</dbReference>
<proteinExistence type="predicted"/>
<sequence>MTEIYVLFCMPYMLQVSLLY</sequence>
<reference evidence="1" key="1">
    <citation type="submission" date="2014-09" db="EMBL/GenBank/DDBJ databases">
        <authorList>
            <person name="Magalhaes I.L.F."/>
            <person name="Oliveira U."/>
            <person name="Santos F.R."/>
            <person name="Vidigal T.H.D.A."/>
            <person name="Brescovit A.D."/>
            <person name="Santos A.J."/>
        </authorList>
    </citation>
    <scope>NUCLEOTIDE SEQUENCE</scope>
    <source>
        <tissue evidence="1">Shoot tissue taken approximately 20 cm above the soil surface</tissue>
    </source>
</reference>
<dbReference type="AlphaFoldDB" id="A0A0A8Y6L8"/>
<name>A0A0A8Y6L8_ARUDO</name>